<keyword evidence="2" id="KW-1185">Reference proteome</keyword>
<name>A0A9X2EZD8_9SPHI</name>
<dbReference type="RefSeq" id="WP_252585543.1">
    <property type="nucleotide sequence ID" value="NZ_JAMWYS010000003.1"/>
</dbReference>
<proteinExistence type="predicted"/>
<dbReference type="InterPro" id="IPR036388">
    <property type="entry name" value="WH-like_DNA-bd_sf"/>
</dbReference>
<reference evidence="1" key="1">
    <citation type="submission" date="2022-06" db="EMBL/GenBank/DDBJ databases">
        <title>Solitalea sp. MAHUQ-68 isolated from rhizospheric soil.</title>
        <authorList>
            <person name="Huq M.A."/>
        </authorList>
    </citation>
    <scope>NUCLEOTIDE SEQUENCE</scope>
    <source>
        <strain evidence="1">MAHUQ-68</strain>
    </source>
</reference>
<sequence length="128" mass="14723">MNNSFDNISDVSSIIIQTILATRNLNRELRKEYKNGTKQGYLAIYVLFSLYKRQGASCYDLQKTLHAHYYDVQRALDCLLKQNLISIEVIKIKASNQKIVKSQKLYSLTGKGKSLINELIDRVYCSIL</sequence>
<dbReference type="Gene3D" id="1.10.10.10">
    <property type="entry name" value="Winged helix-like DNA-binding domain superfamily/Winged helix DNA-binding domain"/>
    <property type="match status" value="1"/>
</dbReference>
<dbReference type="EMBL" id="JAMWYS010000003">
    <property type="protein sequence ID" value="MCO4291351.1"/>
    <property type="molecule type" value="Genomic_DNA"/>
</dbReference>
<organism evidence="1 2">
    <name type="scientific">Solitalea agri</name>
    <dbReference type="NCBI Taxonomy" id="2953739"/>
    <lineage>
        <taxon>Bacteria</taxon>
        <taxon>Pseudomonadati</taxon>
        <taxon>Bacteroidota</taxon>
        <taxon>Sphingobacteriia</taxon>
        <taxon>Sphingobacteriales</taxon>
        <taxon>Sphingobacteriaceae</taxon>
        <taxon>Solitalea</taxon>
    </lineage>
</organism>
<dbReference type="AlphaFoldDB" id="A0A9X2EZD8"/>
<dbReference type="SUPFAM" id="SSF46785">
    <property type="entry name" value="Winged helix' DNA-binding domain"/>
    <property type="match status" value="1"/>
</dbReference>
<evidence type="ECO:0000313" key="1">
    <source>
        <dbReference type="EMBL" id="MCO4291351.1"/>
    </source>
</evidence>
<dbReference type="Proteomes" id="UP001155182">
    <property type="component" value="Unassembled WGS sequence"/>
</dbReference>
<accession>A0A9X2EZD8</accession>
<protein>
    <submittedName>
        <fullName evidence="1">Uncharacterized protein</fullName>
    </submittedName>
</protein>
<comment type="caution">
    <text evidence="1">The sequence shown here is derived from an EMBL/GenBank/DDBJ whole genome shotgun (WGS) entry which is preliminary data.</text>
</comment>
<evidence type="ECO:0000313" key="2">
    <source>
        <dbReference type="Proteomes" id="UP001155182"/>
    </source>
</evidence>
<gene>
    <name evidence="1" type="ORF">NF867_00560</name>
</gene>
<dbReference type="InterPro" id="IPR036390">
    <property type="entry name" value="WH_DNA-bd_sf"/>
</dbReference>